<comment type="caution">
    <text evidence="4">The sequence shown here is derived from an EMBL/GenBank/DDBJ whole genome shotgun (WGS) entry which is preliminary data.</text>
</comment>
<dbReference type="GO" id="GO:0006406">
    <property type="term" value="P:mRNA export from nucleus"/>
    <property type="evidence" value="ECO:0007669"/>
    <property type="project" value="TreeGrafter"/>
</dbReference>
<gene>
    <name evidence="4" type="ORF">HICCMSTLAB_LOCUS4478</name>
</gene>
<keyword evidence="5" id="KW-1185">Reference proteome</keyword>
<protein>
    <submittedName>
        <fullName evidence="4">Similar to Alyref2: Aly/REF export factor 2 (Mus musculus)</fullName>
    </submittedName>
</protein>
<dbReference type="Proteomes" id="UP000786811">
    <property type="component" value="Unassembled WGS sequence"/>
</dbReference>
<accession>A0A8J2MJE6</accession>
<name>A0A8J2MJE6_COTCN</name>
<dbReference type="SMART" id="SM01218">
    <property type="entry name" value="FoP_duplication"/>
    <property type="match status" value="1"/>
</dbReference>
<dbReference type="InterPro" id="IPR012677">
    <property type="entry name" value="Nucleotide-bd_a/b_plait_sf"/>
</dbReference>
<reference evidence="4" key="1">
    <citation type="submission" date="2021-04" db="EMBL/GenBank/DDBJ databases">
        <authorList>
            <person name="Chebbi M.A.C M."/>
        </authorList>
    </citation>
    <scope>NUCLEOTIDE SEQUENCE</scope>
</reference>
<evidence type="ECO:0000259" key="3">
    <source>
        <dbReference type="SMART" id="SM01218"/>
    </source>
</evidence>
<sequence>MKMVDKIEMSLDDIIKQNKGGRSRGAARRGRGSAGSLRRIPRGSPRAGGGVMRGRNRGGISRAAASYTRGDVNSAWKHDMFEGVKKVGRGSIGSTGTTKLLVSNLDFGVSDSDIQRRADAIKAMKQYNGVPLDGREMNIQVATSELPVTTSIRGSSRLAGNTFSQRPTTNRFRGARGASAPRGRGGPGGRRGGSGRGGSARTPAKTPTAEELDAELEAYVKEVK</sequence>
<feature type="compositionally biased region" description="Basic residues" evidence="2">
    <location>
        <begin position="19"/>
        <end position="31"/>
    </location>
</feature>
<feature type="compositionally biased region" description="Gly residues" evidence="2">
    <location>
        <begin position="183"/>
        <end position="198"/>
    </location>
</feature>
<keyword evidence="1" id="KW-0694">RNA-binding</keyword>
<dbReference type="InterPro" id="IPR025715">
    <property type="entry name" value="FoP_C"/>
</dbReference>
<dbReference type="EMBL" id="CAJNRD030001119">
    <property type="protein sequence ID" value="CAG5087300.1"/>
    <property type="molecule type" value="Genomic_DNA"/>
</dbReference>
<dbReference type="SUPFAM" id="SSF54928">
    <property type="entry name" value="RNA-binding domain, RBD"/>
    <property type="match status" value="1"/>
</dbReference>
<feature type="compositionally biased region" description="Polar residues" evidence="2">
    <location>
        <begin position="152"/>
        <end position="171"/>
    </location>
</feature>
<evidence type="ECO:0000313" key="5">
    <source>
        <dbReference type="Proteomes" id="UP000786811"/>
    </source>
</evidence>
<dbReference type="InterPro" id="IPR051229">
    <property type="entry name" value="ALYREF_mRNA_export"/>
</dbReference>
<dbReference type="GO" id="GO:0003729">
    <property type="term" value="F:mRNA binding"/>
    <property type="evidence" value="ECO:0007669"/>
    <property type="project" value="TreeGrafter"/>
</dbReference>
<feature type="domain" description="Chromatin target of PRMT1 protein C-terminal" evidence="3">
    <location>
        <begin position="154"/>
        <end position="224"/>
    </location>
</feature>
<feature type="region of interest" description="Disordered" evidence="2">
    <location>
        <begin position="152"/>
        <end position="214"/>
    </location>
</feature>
<evidence type="ECO:0000256" key="2">
    <source>
        <dbReference type="SAM" id="MobiDB-lite"/>
    </source>
</evidence>
<dbReference type="OrthoDB" id="1049195at2759"/>
<dbReference type="PANTHER" id="PTHR19965">
    <property type="entry name" value="RNA AND EXPORT FACTOR BINDING PROTEIN"/>
    <property type="match status" value="1"/>
</dbReference>
<dbReference type="Pfam" id="PF13865">
    <property type="entry name" value="FoP_duplication"/>
    <property type="match status" value="1"/>
</dbReference>
<dbReference type="InterPro" id="IPR035979">
    <property type="entry name" value="RBD_domain_sf"/>
</dbReference>
<dbReference type="PANTHER" id="PTHR19965:SF82">
    <property type="entry name" value="THO COMPLEX SUBUNIT 4"/>
    <property type="match status" value="1"/>
</dbReference>
<evidence type="ECO:0000313" key="4">
    <source>
        <dbReference type="EMBL" id="CAG5087300.1"/>
    </source>
</evidence>
<proteinExistence type="predicted"/>
<evidence type="ECO:0000256" key="1">
    <source>
        <dbReference type="ARBA" id="ARBA00022884"/>
    </source>
</evidence>
<dbReference type="Gene3D" id="3.30.70.330">
    <property type="match status" value="1"/>
</dbReference>
<organism evidence="4 5">
    <name type="scientific">Cotesia congregata</name>
    <name type="common">Parasitoid wasp</name>
    <name type="synonym">Apanteles congregatus</name>
    <dbReference type="NCBI Taxonomy" id="51543"/>
    <lineage>
        <taxon>Eukaryota</taxon>
        <taxon>Metazoa</taxon>
        <taxon>Ecdysozoa</taxon>
        <taxon>Arthropoda</taxon>
        <taxon>Hexapoda</taxon>
        <taxon>Insecta</taxon>
        <taxon>Pterygota</taxon>
        <taxon>Neoptera</taxon>
        <taxon>Endopterygota</taxon>
        <taxon>Hymenoptera</taxon>
        <taxon>Apocrita</taxon>
        <taxon>Ichneumonoidea</taxon>
        <taxon>Braconidae</taxon>
        <taxon>Microgastrinae</taxon>
        <taxon>Cotesia</taxon>
    </lineage>
</organism>
<dbReference type="GO" id="GO:0005634">
    <property type="term" value="C:nucleus"/>
    <property type="evidence" value="ECO:0007669"/>
    <property type="project" value="TreeGrafter"/>
</dbReference>
<feature type="region of interest" description="Disordered" evidence="2">
    <location>
        <begin position="15"/>
        <end position="57"/>
    </location>
</feature>
<dbReference type="AlphaFoldDB" id="A0A8J2MJE6"/>